<dbReference type="Proteomes" id="UP000279236">
    <property type="component" value="Unassembled WGS sequence"/>
</dbReference>
<evidence type="ECO:0000256" key="1">
    <source>
        <dbReference type="SAM" id="MobiDB-lite"/>
    </source>
</evidence>
<feature type="transmembrane region" description="Helical" evidence="2">
    <location>
        <begin position="341"/>
        <end position="364"/>
    </location>
</feature>
<feature type="transmembrane region" description="Helical" evidence="2">
    <location>
        <begin position="299"/>
        <end position="320"/>
    </location>
</feature>
<keyword evidence="2" id="KW-0472">Membrane</keyword>
<dbReference type="GO" id="GO:0005886">
    <property type="term" value="C:plasma membrane"/>
    <property type="evidence" value="ECO:0007669"/>
    <property type="project" value="TreeGrafter"/>
</dbReference>
<dbReference type="OrthoDB" id="188035at2759"/>
<gene>
    <name evidence="3" type="ORF">EHS24_008491</name>
</gene>
<feature type="compositionally biased region" description="Low complexity" evidence="1">
    <location>
        <begin position="1"/>
        <end position="22"/>
    </location>
</feature>
<keyword evidence="2" id="KW-1133">Transmembrane helix</keyword>
<feature type="transmembrane region" description="Helical" evidence="2">
    <location>
        <begin position="137"/>
        <end position="156"/>
    </location>
</feature>
<dbReference type="AlphaFoldDB" id="A0A427XQH1"/>
<organism evidence="3 4">
    <name type="scientific">Apiotrichum porosum</name>
    <dbReference type="NCBI Taxonomy" id="105984"/>
    <lineage>
        <taxon>Eukaryota</taxon>
        <taxon>Fungi</taxon>
        <taxon>Dikarya</taxon>
        <taxon>Basidiomycota</taxon>
        <taxon>Agaricomycotina</taxon>
        <taxon>Tremellomycetes</taxon>
        <taxon>Trichosporonales</taxon>
        <taxon>Trichosporonaceae</taxon>
        <taxon>Apiotrichum</taxon>
    </lineage>
</organism>
<feature type="transmembrane region" description="Helical" evidence="2">
    <location>
        <begin position="36"/>
        <end position="60"/>
    </location>
</feature>
<dbReference type="Pfam" id="PF13593">
    <property type="entry name" value="SBF_like"/>
    <property type="match status" value="1"/>
</dbReference>
<dbReference type="InterPro" id="IPR038770">
    <property type="entry name" value="Na+/solute_symporter_sf"/>
</dbReference>
<name>A0A427XQH1_9TREE</name>
<feature type="transmembrane region" description="Helical" evidence="2">
    <location>
        <begin position="269"/>
        <end position="287"/>
    </location>
</feature>
<dbReference type="PANTHER" id="PTHR18640">
    <property type="entry name" value="SOLUTE CARRIER FAMILY 10 MEMBER 7"/>
    <property type="match status" value="1"/>
</dbReference>
<proteinExistence type="predicted"/>
<accession>A0A427XQH1</accession>
<evidence type="ECO:0000313" key="4">
    <source>
        <dbReference type="Proteomes" id="UP000279236"/>
    </source>
</evidence>
<dbReference type="EMBL" id="RSCE01000007">
    <property type="protein sequence ID" value="RSH81057.1"/>
    <property type="molecule type" value="Genomic_DNA"/>
</dbReference>
<dbReference type="RefSeq" id="XP_028475776.1">
    <property type="nucleotide sequence ID" value="XM_028623802.1"/>
</dbReference>
<dbReference type="GeneID" id="39593034"/>
<feature type="transmembrane region" description="Helical" evidence="2">
    <location>
        <begin position="104"/>
        <end position="125"/>
    </location>
</feature>
<feature type="region of interest" description="Disordered" evidence="1">
    <location>
        <begin position="1"/>
        <end position="27"/>
    </location>
</feature>
<sequence>MTHAPAAEPPTAASNDANDANDPPNPTSRAGRVASAFLHFLLGQWVLLTMGLFILLAYFFPHVGTTGGSIRAEYTVAWGAVGLIFLIAGLSLDIATLLAGLPHWRAHAVANVFSFLVAPAIMFGFATAGRKAGLDTYVLAGMVVTGCMPTTIASNVTCTMNAGGSTELASIEVILGNVLGTFITPLLARMFMDSPQWATIAPGSGTGVTPIYIRMAKQLSATLIAPLVSILSSRDQGRDPNGQIVGLALQYCFPGPVSRIRRVLRLAKVASLMVILCVWENFCKAFASGAFKTTSHATIIYLCFICLTLYFVFSVIIFVIMRLPGIHTRAADYWRFSKRDAIALCFCGPAKGVAVGAPLIAILYHSATLEVQAKLALAIIIYNGEQVACAQLVVPLLRRWARSEVEEGKETNDDETIAGSPEEPGVVQDQEKCLGNK</sequence>
<evidence type="ECO:0000256" key="2">
    <source>
        <dbReference type="SAM" id="Phobius"/>
    </source>
</evidence>
<evidence type="ECO:0000313" key="3">
    <source>
        <dbReference type="EMBL" id="RSH81057.1"/>
    </source>
</evidence>
<dbReference type="InterPro" id="IPR016833">
    <property type="entry name" value="Put_Na-Bile_cotransptr"/>
</dbReference>
<dbReference type="Gene3D" id="1.20.1530.20">
    <property type="match status" value="1"/>
</dbReference>
<comment type="caution">
    <text evidence="3">The sequence shown here is derived from an EMBL/GenBank/DDBJ whole genome shotgun (WGS) entry which is preliminary data.</text>
</comment>
<reference evidence="3 4" key="1">
    <citation type="submission" date="2018-11" db="EMBL/GenBank/DDBJ databases">
        <title>Genome sequence of Apiotrichum porosum DSM 27194.</title>
        <authorList>
            <person name="Aliyu H."/>
            <person name="Gorte O."/>
            <person name="Ochsenreither K."/>
        </authorList>
    </citation>
    <scope>NUCLEOTIDE SEQUENCE [LARGE SCALE GENOMIC DNA]</scope>
    <source>
        <strain evidence="3 4">DSM 27194</strain>
    </source>
</reference>
<dbReference type="PANTHER" id="PTHR18640:SF5">
    <property type="entry name" value="SODIUM_BILE ACID COTRANSPORTER 7"/>
    <property type="match status" value="1"/>
</dbReference>
<protein>
    <submittedName>
        <fullName evidence="3">Uncharacterized protein</fullName>
    </submittedName>
</protein>
<keyword evidence="4" id="KW-1185">Reference proteome</keyword>
<feature type="region of interest" description="Disordered" evidence="1">
    <location>
        <begin position="405"/>
        <end position="437"/>
    </location>
</feature>
<feature type="transmembrane region" description="Helical" evidence="2">
    <location>
        <begin position="168"/>
        <end position="188"/>
    </location>
</feature>
<feature type="transmembrane region" description="Helical" evidence="2">
    <location>
        <begin position="72"/>
        <end position="92"/>
    </location>
</feature>
<keyword evidence="2" id="KW-0812">Transmembrane</keyword>